<comment type="caution">
    <text evidence="3">The sequence shown here is derived from an EMBL/GenBank/DDBJ whole genome shotgun (WGS) entry which is preliminary data.</text>
</comment>
<dbReference type="NCBIfam" id="TIGR00350">
    <property type="entry name" value="lytR_cpsA_psr"/>
    <property type="match status" value="1"/>
</dbReference>
<dbReference type="PANTHER" id="PTHR33392">
    <property type="entry name" value="POLYISOPRENYL-TEICHOIC ACID--PEPTIDOGLYCAN TEICHOIC ACID TRANSFERASE TAGU"/>
    <property type="match status" value="1"/>
</dbReference>
<dbReference type="InterPro" id="IPR004474">
    <property type="entry name" value="LytR_CpsA_psr"/>
</dbReference>
<name>A0A3M8P724_9BACL</name>
<dbReference type="Proteomes" id="UP000275473">
    <property type="component" value="Unassembled WGS sequence"/>
</dbReference>
<dbReference type="RefSeq" id="WP_123165166.1">
    <property type="nucleotide sequence ID" value="NZ_RIAX01000005.1"/>
</dbReference>
<dbReference type="InterPro" id="IPR050922">
    <property type="entry name" value="LytR/CpsA/Psr_CW_biosynth"/>
</dbReference>
<accession>A0A3M8P724</accession>
<evidence type="ECO:0000256" key="1">
    <source>
        <dbReference type="ARBA" id="ARBA00006068"/>
    </source>
</evidence>
<dbReference type="EMBL" id="RIAX01000005">
    <property type="protein sequence ID" value="RNF39465.1"/>
    <property type="molecule type" value="Genomic_DNA"/>
</dbReference>
<dbReference type="OrthoDB" id="27330at2"/>
<evidence type="ECO:0000313" key="4">
    <source>
        <dbReference type="Proteomes" id="UP000275473"/>
    </source>
</evidence>
<evidence type="ECO:0000313" key="3">
    <source>
        <dbReference type="EMBL" id="RNF39465.1"/>
    </source>
</evidence>
<protein>
    <submittedName>
        <fullName evidence="3">LytR family transcriptional regulator</fullName>
    </submittedName>
</protein>
<organism evidence="3 4">
    <name type="scientific">Planococcus salinus</name>
    <dbReference type="NCBI Taxonomy" id="1848460"/>
    <lineage>
        <taxon>Bacteria</taxon>
        <taxon>Bacillati</taxon>
        <taxon>Bacillota</taxon>
        <taxon>Bacilli</taxon>
        <taxon>Bacillales</taxon>
        <taxon>Caryophanaceae</taxon>
        <taxon>Planococcus</taxon>
    </lineage>
</organism>
<dbReference type="PANTHER" id="PTHR33392:SF6">
    <property type="entry name" value="POLYISOPRENYL-TEICHOIC ACID--PEPTIDOGLYCAN TEICHOIC ACID TRANSFERASE TAGU"/>
    <property type="match status" value="1"/>
</dbReference>
<sequence length="305" mass="34344">MAVDGKKMAKGKKRLLAVCLVIVTLASLCIVVLLPKATNTMNEIHQPLARDMSEKRFEKLELKDKDPISVLLLGVDERENDQGRSDTMVVLTVNPSDQSTKMVSIPRDTYTEIVGRGTLDKINHAYAFGGLEMSLATTENLLDIPIDYVVQLNMKGFKDVVDAIGGVEVTNDLAFDDFQVGDITLNGNDALRYVRMRKQDPDGDFGRQNRQKQVLDSIMAKASSLDAVLNYPKVFDALGDNVRTNMSFREMVHVQSNYRDAADTIDQLYFDQGYGETINGIWYYMMDEEELKEIRSVLKEHLNMS</sequence>
<gene>
    <name evidence="3" type="ORF">EEX84_08280</name>
</gene>
<comment type="similarity">
    <text evidence="1">Belongs to the LytR/CpsA/Psr (LCP) family.</text>
</comment>
<dbReference type="AlphaFoldDB" id="A0A3M8P724"/>
<reference evidence="3 4" key="1">
    <citation type="journal article" date="2018" name="Int. J. Syst. Evol. Microbiol.">
        <title>Planococcus salinus sp. nov., a moderately halophilic bacterium isolated from a saline-alkali soil.</title>
        <authorList>
            <person name="Gan L."/>
        </authorList>
    </citation>
    <scope>NUCLEOTIDE SEQUENCE [LARGE SCALE GENOMIC DNA]</scope>
    <source>
        <strain evidence="3 4">LCB217</strain>
    </source>
</reference>
<keyword evidence="4" id="KW-1185">Reference proteome</keyword>
<evidence type="ECO:0000259" key="2">
    <source>
        <dbReference type="Pfam" id="PF03816"/>
    </source>
</evidence>
<feature type="domain" description="Cell envelope-related transcriptional attenuator" evidence="2">
    <location>
        <begin position="84"/>
        <end position="223"/>
    </location>
</feature>
<proteinExistence type="inferred from homology"/>
<dbReference type="Pfam" id="PF03816">
    <property type="entry name" value="LytR_cpsA_psr"/>
    <property type="match status" value="1"/>
</dbReference>
<dbReference type="Gene3D" id="3.40.630.190">
    <property type="entry name" value="LCP protein"/>
    <property type="match status" value="1"/>
</dbReference>